<keyword evidence="6 7" id="KW-0472">Membrane</keyword>
<sequence length="1094" mass="119765">MEQEVSLDSFKQQIVDTVENIGFGAEFISDEIVIPTHHYKLIKAEFALEGLTCSSCSQTVFDAVKSFAPQTEDVHIVKDSIQVALFPDPKLEFQYKLFAAETSYSIAQDIVDCVENIGFGAELTLESEMVVNDSDMENQGVQETTMRSVFLKIEFNFQETLQAAKELDCLLDVEQKLEKKREDRNQDSSGTMRIKYDTMEIGIRSIIESIKSSEKVINAGGCGTVTVMDVESYMTMIDRSESRRLEEIQRWKVSFLIAAAFAIPVAVISMILVHVPGTKSFLHSYSFWHITWEELLTFFLTTPVQFYSGAKFYREAYYSIKTRHLGMGFLIATGTSAAYIYSIFVVLYNAIRDAPMEKRLMQAFETSALLIMFVLLGKFLECKVKAVTSRAISELSRLTPDTATLVGTINKQGEEIALETEESIPLSLLQHNDIVLIRPGEKIPSDGKVISGTTTVDESMITGESMPVIKNVEDNVIGGTRNIDGAIKMVVSSIGDDTTLAKIIKLIESAQTSKAPIQEYADYISSRFVPIVFSISVFTYFLWALLLNTPGVLDQSKRNWSYRSEGLNDWTLPLLFSISCLVIACPCALGLATPTAVMVGSGIGAKHGVLIKGGEALERTSKVTVVVFDKTGTLTRGEPVVEHVLLLSDNSLFLFGDNDKNSLFSKQQIGESTFDLSDSLCKSDSPNDIAMKNILHIAASAERGSEHPLSKGITKRASELGINEDSSYPLLNVENFVAEIGKGIKCTVNGKSVLIGNRKSLEVNQINIRPGTFDAMDYLESRGETAVTVCIDGKTEAVIGLIDKARDDASVVVSVLTGMGIGVYMLTGDNVNTARFVAQDIGLKRSNVIADVLPEGKVDCIKDLQNKGHCVAMIGDGVNDSPAMAQSDVGIAIGAGTDVAIETGSIVLMESKLSDVVLAIDLSRKVFARIKLNFVWALGYNSLAIPIAAGALYPWMQMALPPFMAAVAMILSSLSVLCSSLLLNMYQPPSFKKYYGKDLRKGTVGVEAVDAQLSSFSKNIQCKAMLDGELCCCDADECQCFPCEVHGNVTQPESARINDNRSRYPGCMTFWNKPCNCDPCLCVGCTQCNKKPLM</sequence>
<protein>
    <recommendedName>
        <fullName evidence="8">P-type ATPase A domain-containing protein</fullName>
    </recommendedName>
</protein>
<feature type="transmembrane region" description="Helical" evidence="7">
    <location>
        <begin position="360"/>
        <end position="380"/>
    </location>
</feature>
<dbReference type="PRINTS" id="PR00119">
    <property type="entry name" value="CATATPASE"/>
</dbReference>
<evidence type="ECO:0000256" key="1">
    <source>
        <dbReference type="ARBA" id="ARBA00004370"/>
    </source>
</evidence>
<dbReference type="InterPro" id="IPR023298">
    <property type="entry name" value="ATPase_P-typ_TM_dom_sf"/>
</dbReference>
<keyword evidence="4" id="KW-1278">Translocase</keyword>
<accession>A0AAD3HD47</accession>
<feature type="transmembrane region" description="Helical" evidence="7">
    <location>
        <begin position="295"/>
        <end position="313"/>
    </location>
</feature>
<evidence type="ECO:0000256" key="5">
    <source>
        <dbReference type="ARBA" id="ARBA00022989"/>
    </source>
</evidence>
<dbReference type="InterPro" id="IPR018303">
    <property type="entry name" value="ATPase_P-typ_P_site"/>
</dbReference>
<proteinExistence type="predicted"/>
<evidence type="ECO:0000256" key="4">
    <source>
        <dbReference type="ARBA" id="ARBA00022967"/>
    </source>
</evidence>
<dbReference type="Pfam" id="PF00702">
    <property type="entry name" value="Hydrolase"/>
    <property type="match status" value="1"/>
</dbReference>
<dbReference type="InterPro" id="IPR059000">
    <property type="entry name" value="ATPase_P-type_domA"/>
</dbReference>
<feature type="domain" description="P-type ATPase A" evidence="8">
    <location>
        <begin position="419"/>
        <end position="508"/>
    </location>
</feature>
<dbReference type="InterPro" id="IPR023299">
    <property type="entry name" value="ATPase_P-typ_cyto_dom_N"/>
</dbReference>
<name>A0AAD3HD47_9STRA</name>
<dbReference type="NCBIfam" id="TIGR01494">
    <property type="entry name" value="ATPase_P-type"/>
    <property type="match status" value="1"/>
</dbReference>
<dbReference type="GO" id="GO:0046872">
    <property type="term" value="F:metal ion binding"/>
    <property type="evidence" value="ECO:0007669"/>
    <property type="project" value="UniProtKB-KW"/>
</dbReference>
<evidence type="ECO:0000256" key="2">
    <source>
        <dbReference type="ARBA" id="ARBA00022692"/>
    </source>
</evidence>
<evidence type="ECO:0000256" key="3">
    <source>
        <dbReference type="ARBA" id="ARBA00022723"/>
    </source>
</evidence>
<keyword evidence="5 7" id="KW-1133">Transmembrane helix</keyword>
<evidence type="ECO:0000313" key="10">
    <source>
        <dbReference type="Proteomes" id="UP001054902"/>
    </source>
</evidence>
<dbReference type="PRINTS" id="PR00120">
    <property type="entry name" value="HATPASE"/>
</dbReference>
<evidence type="ECO:0000259" key="8">
    <source>
        <dbReference type="Pfam" id="PF00122"/>
    </source>
</evidence>
<feature type="transmembrane region" description="Helical" evidence="7">
    <location>
        <begin position="934"/>
        <end position="956"/>
    </location>
</feature>
<dbReference type="SUPFAM" id="SSF56784">
    <property type="entry name" value="HAD-like"/>
    <property type="match status" value="1"/>
</dbReference>
<dbReference type="Gene3D" id="3.40.1110.10">
    <property type="entry name" value="Calcium-transporting ATPase, cytoplasmic domain N"/>
    <property type="match status" value="1"/>
</dbReference>
<dbReference type="PANTHER" id="PTHR46594">
    <property type="entry name" value="P-TYPE CATION-TRANSPORTING ATPASE"/>
    <property type="match status" value="1"/>
</dbReference>
<keyword evidence="10" id="KW-1185">Reference proteome</keyword>
<keyword evidence="2 7" id="KW-0812">Transmembrane</keyword>
<dbReference type="Gene3D" id="3.30.70.100">
    <property type="match status" value="1"/>
</dbReference>
<feature type="transmembrane region" description="Helical" evidence="7">
    <location>
        <begin position="253"/>
        <end position="275"/>
    </location>
</feature>
<dbReference type="CDD" id="cd02094">
    <property type="entry name" value="P-type_ATPase_Cu-like"/>
    <property type="match status" value="1"/>
</dbReference>
<organism evidence="9 10">
    <name type="scientific">Chaetoceros tenuissimus</name>
    <dbReference type="NCBI Taxonomy" id="426638"/>
    <lineage>
        <taxon>Eukaryota</taxon>
        <taxon>Sar</taxon>
        <taxon>Stramenopiles</taxon>
        <taxon>Ochrophyta</taxon>
        <taxon>Bacillariophyta</taxon>
        <taxon>Coscinodiscophyceae</taxon>
        <taxon>Chaetocerotophycidae</taxon>
        <taxon>Chaetocerotales</taxon>
        <taxon>Chaetocerotaceae</taxon>
        <taxon>Chaetoceros</taxon>
    </lineage>
</organism>
<evidence type="ECO:0000313" key="9">
    <source>
        <dbReference type="EMBL" id="GFH58819.1"/>
    </source>
</evidence>
<dbReference type="SFLD" id="SFLDS00003">
    <property type="entry name" value="Haloacid_Dehalogenase"/>
    <property type="match status" value="1"/>
</dbReference>
<feature type="transmembrane region" description="Helical" evidence="7">
    <location>
        <begin position="528"/>
        <end position="550"/>
    </location>
</feature>
<dbReference type="Gene3D" id="2.70.150.10">
    <property type="entry name" value="Calcium-transporting ATPase, cytoplasmic transduction domain A"/>
    <property type="match status" value="1"/>
</dbReference>
<comment type="caution">
    <text evidence="9">The sequence shown here is derived from an EMBL/GenBank/DDBJ whole genome shotgun (WGS) entry which is preliminary data.</text>
</comment>
<dbReference type="Pfam" id="PF00122">
    <property type="entry name" value="E1-E2_ATPase"/>
    <property type="match status" value="1"/>
</dbReference>
<dbReference type="SUPFAM" id="SSF81665">
    <property type="entry name" value="Calcium ATPase, transmembrane domain M"/>
    <property type="match status" value="1"/>
</dbReference>
<gene>
    <name evidence="9" type="ORF">CTEN210_15295</name>
</gene>
<dbReference type="AlphaFoldDB" id="A0AAD3HD47"/>
<reference evidence="9 10" key="1">
    <citation type="journal article" date="2021" name="Sci. Rep.">
        <title>The genome of the diatom Chaetoceros tenuissimus carries an ancient integrated fragment of an extant virus.</title>
        <authorList>
            <person name="Hongo Y."/>
            <person name="Kimura K."/>
            <person name="Takaki Y."/>
            <person name="Yoshida Y."/>
            <person name="Baba S."/>
            <person name="Kobayashi G."/>
            <person name="Nagasaki K."/>
            <person name="Hano T."/>
            <person name="Tomaru Y."/>
        </authorList>
    </citation>
    <scope>NUCLEOTIDE SEQUENCE [LARGE SCALE GENOMIC DNA]</scope>
    <source>
        <strain evidence="9 10">NIES-3715</strain>
    </source>
</reference>
<evidence type="ECO:0000256" key="7">
    <source>
        <dbReference type="SAM" id="Phobius"/>
    </source>
</evidence>
<feature type="transmembrane region" description="Helical" evidence="7">
    <location>
        <begin position="325"/>
        <end position="348"/>
    </location>
</feature>
<evidence type="ECO:0000256" key="6">
    <source>
        <dbReference type="ARBA" id="ARBA00023136"/>
    </source>
</evidence>
<dbReference type="PANTHER" id="PTHR46594:SF4">
    <property type="entry name" value="P-TYPE CATION-TRANSPORTING ATPASE"/>
    <property type="match status" value="1"/>
</dbReference>
<dbReference type="SFLD" id="SFLDG00002">
    <property type="entry name" value="C1.7:_P-type_atpase_like"/>
    <property type="match status" value="1"/>
</dbReference>
<feature type="transmembrane region" description="Helical" evidence="7">
    <location>
        <begin position="962"/>
        <end position="983"/>
    </location>
</feature>
<feature type="transmembrane region" description="Helical" evidence="7">
    <location>
        <begin position="570"/>
        <end position="592"/>
    </location>
</feature>
<dbReference type="FunFam" id="2.70.150.10:FF:000002">
    <property type="entry name" value="Copper-transporting ATPase 1, putative"/>
    <property type="match status" value="1"/>
</dbReference>
<dbReference type="InterPro" id="IPR036412">
    <property type="entry name" value="HAD-like_sf"/>
</dbReference>
<dbReference type="GO" id="GO:0016020">
    <property type="term" value="C:membrane"/>
    <property type="evidence" value="ECO:0007669"/>
    <property type="project" value="UniProtKB-SubCell"/>
</dbReference>
<dbReference type="InterPro" id="IPR023214">
    <property type="entry name" value="HAD_sf"/>
</dbReference>
<dbReference type="SUPFAM" id="SSF81653">
    <property type="entry name" value="Calcium ATPase, transduction domain A"/>
    <property type="match status" value="1"/>
</dbReference>
<dbReference type="Gene3D" id="3.40.50.1000">
    <property type="entry name" value="HAD superfamily/HAD-like"/>
    <property type="match status" value="1"/>
</dbReference>
<dbReference type="SFLD" id="SFLDF00027">
    <property type="entry name" value="p-type_atpase"/>
    <property type="match status" value="1"/>
</dbReference>
<dbReference type="Proteomes" id="UP001054902">
    <property type="component" value="Unassembled WGS sequence"/>
</dbReference>
<comment type="subcellular location">
    <subcellularLocation>
        <location evidence="1">Membrane</location>
    </subcellularLocation>
</comment>
<dbReference type="InterPro" id="IPR001757">
    <property type="entry name" value="P_typ_ATPase"/>
</dbReference>
<dbReference type="InterPro" id="IPR008250">
    <property type="entry name" value="ATPase_P-typ_transduc_dom_A_sf"/>
</dbReference>
<dbReference type="GO" id="GO:0016887">
    <property type="term" value="F:ATP hydrolysis activity"/>
    <property type="evidence" value="ECO:0007669"/>
    <property type="project" value="InterPro"/>
</dbReference>
<keyword evidence="3" id="KW-0479">Metal-binding</keyword>
<dbReference type="EMBL" id="BLLK01000062">
    <property type="protein sequence ID" value="GFH58819.1"/>
    <property type="molecule type" value="Genomic_DNA"/>
</dbReference>
<dbReference type="GO" id="GO:0005524">
    <property type="term" value="F:ATP binding"/>
    <property type="evidence" value="ECO:0007669"/>
    <property type="project" value="InterPro"/>
</dbReference>
<dbReference type="PROSITE" id="PS00154">
    <property type="entry name" value="ATPASE_E1_E2"/>
    <property type="match status" value="1"/>
</dbReference>
<dbReference type="InterPro" id="IPR044492">
    <property type="entry name" value="P_typ_ATPase_HD_dom"/>
</dbReference>